<dbReference type="InterPro" id="IPR036188">
    <property type="entry name" value="FAD/NAD-bd_sf"/>
</dbReference>
<feature type="domain" description="Amine oxidase" evidence="2">
    <location>
        <begin position="37"/>
        <end position="486"/>
    </location>
</feature>
<dbReference type="Proteomes" id="UP001500457">
    <property type="component" value="Unassembled WGS sequence"/>
</dbReference>
<reference evidence="4" key="1">
    <citation type="journal article" date="2019" name="Int. J. Syst. Evol. Microbiol.">
        <title>The Global Catalogue of Microorganisms (GCM) 10K type strain sequencing project: providing services to taxonomists for standard genome sequencing and annotation.</title>
        <authorList>
            <consortium name="The Broad Institute Genomics Platform"/>
            <consortium name="The Broad Institute Genome Sequencing Center for Infectious Disease"/>
            <person name="Wu L."/>
            <person name="Ma J."/>
        </authorList>
    </citation>
    <scope>NUCLEOTIDE SEQUENCE [LARGE SCALE GENOMIC DNA]</scope>
    <source>
        <strain evidence="4">JCM 17983</strain>
    </source>
</reference>
<sequence length="509" mass="55544">MLRVPGPFRPHHHVTARPDLPHRVGPDATAVVVGGGVAGVSAALVLAERGVRVELLEAAPQLGGRLGTWDRRLSDGSEVIVEHGYHGFFRQYYTLRDLLRRLDPELGFLRDVGGYPIASRPSVGWEPEDFTALPRTPLLNLVALVLRSPSFKLGELRHVNADEALAMLHYDPVRTYAEHDHRSAAELLDSLGFSDRGRAMLFEVFAHSFFNVEQRYSAAEFLAMCHFYFTGNPEGLGMDAPVDDYRTTLWDPFTRLLEKHGATVTTGARAVSLRPDGARGWAVDVEGEPARQARHLVVATDVPATRELVAASPELAAAAPGLARRIAALPSGEPYLVARLYCEGDVDPARAPFTGVTRERVLDSVSLFHRLEGGSARWARERGGSVVELHSYACPPAASRDELVAAMREELTALWPEAADLRVLDAESHRYTNAPGFDPGYHLVRPGVLTDARGLRLAGDWVACEVPSALMERAAVTAVTAANDVLREEGAGPEPMRSIRPRGVLAGRR</sequence>
<comment type="caution">
    <text evidence="3">The sequence shown here is derived from an EMBL/GenBank/DDBJ whole genome shotgun (WGS) entry which is preliminary data.</text>
</comment>
<protein>
    <submittedName>
        <fullName evidence="3">FAD-dependent oxidoreductase</fullName>
    </submittedName>
</protein>
<organism evidence="3 4">
    <name type="scientific">Actinomycetospora straminea</name>
    <dbReference type="NCBI Taxonomy" id="663607"/>
    <lineage>
        <taxon>Bacteria</taxon>
        <taxon>Bacillati</taxon>
        <taxon>Actinomycetota</taxon>
        <taxon>Actinomycetes</taxon>
        <taxon>Pseudonocardiales</taxon>
        <taxon>Pseudonocardiaceae</taxon>
        <taxon>Actinomycetospora</taxon>
    </lineage>
</organism>
<proteinExistence type="predicted"/>
<dbReference type="InterPro" id="IPR050464">
    <property type="entry name" value="Zeta_carotene_desat/Oxidored"/>
</dbReference>
<keyword evidence="4" id="KW-1185">Reference proteome</keyword>
<dbReference type="InterPro" id="IPR002937">
    <property type="entry name" value="Amino_oxidase"/>
</dbReference>
<dbReference type="PRINTS" id="PR00420">
    <property type="entry name" value="RNGMNOXGNASE"/>
</dbReference>
<dbReference type="EMBL" id="BAABHQ010000001">
    <property type="protein sequence ID" value="GAA4858729.1"/>
    <property type="molecule type" value="Genomic_DNA"/>
</dbReference>
<feature type="region of interest" description="Disordered" evidence="1">
    <location>
        <begin position="1"/>
        <end position="22"/>
    </location>
</feature>
<name>A0ABP9DSF0_9PSEU</name>
<evidence type="ECO:0000256" key="1">
    <source>
        <dbReference type="SAM" id="MobiDB-lite"/>
    </source>
</evidence>
<evidence type="ECO:0000313" key="4">
    <source>
        <dbReference type="Proteomes" id="UP001500457"/>
    </source>
</evidence>
<dbReference type="Gene3D" id="3.50.50.60">
    <property type="entry name" value="FAD/NAD(P)-binding domain"/>
    <property type="match status" value="1"/>
</dbReference>
<dbReference type="PANTHER" id="PTHR42923">
    <property type="entry name" value="PROTOPORPHYRINOGEN OXIDASE"/>
    <property type="match status" value="1"/>
</dbReference>
<dbReference type="SUPFAM" id="SSF51905">
    <property type="entry name" value="FAD/NAD(P)-binding domain"/>
    <property type="match status" value="1"/>
</dbReference>
<dbReference type="PANTHER" id="PTHR42923:SF43">
    <property type="entry name" value="AMINE OXIDASE"/>
    <property type="match status" value="1"/>
</dbReference>
<gene>
    <name evidence="3" type="ORF">GCM10023203_01950</name>
</gene>
<evidence type="ECO:0000259" key="2">
    <source>
        <dbReference type="Pfam" id="PF01593"/>
    </source>
</evidence>
<dbReference type="Pfam" id="PF01593">
    <property type="entry name" value="Amino_oxidase"/>
    <property type="match status" value="1"/>
</dbReference>
<accession>A0ABP9DSF0</accession>
<evidence type="ECO:0000313" key="3">
    <source>
        <dbReference type="EMBL" id="GAA4858729.1"/>
    </source>
</evidence>
<dbReference type="RefSeq" id="WP_274233763.1">
    <property type="nucleotide sequence ID" value="NZ_BAABHQ010000001.1"/>
</dbReference>
<feature type="region of interest" description="Disordered" evidence="1">
    <location>
        <begin position="489"/>
        <end position="509"/>
    </location>
</feature>